<dbReference type="GO" id="GO:0061630">
    <property type="term" value="F:ubiquitin protein ligase activity"/>
    <property type="evidence" value="ECO:0000318"/>
    <property type="project" value="GO_Central"/>
</dbReference>
<dbReference type="SUPFAM" id="SSF57850">
    <property type="entry name" value="RING/U-box"/>
    <property type="match status" value="1"/>
</dbReference>
<comment type="catalytic activity">
    <reaction evidence="1">
        <text>S-ubiquitinyl-[E2 ubiquitin-conjugating enzyme]-L-cysteine + [acceptor protein]-L-lysine = [E2 ubiquitin-conjugating enzyme]-L-cysteine + N(6)-ubiquitinyl-[acceptor protein]-L-lysine.</text>
        <dbReference type="EC" id="2.3.2.27"/>
    </reaction>
</comment>
<protein>
    <recommendedName>
        <fullName evidence="2">RING-type E3 ubiquitin transferase</fullName>
        <ecNumber evidence="2">2.3.2.27</ecNumber>
    </recommendedName>
</protein>
<feature type="domain" description="RING-type" evidence="7">
    <location>
        <begin position="176"/>
        <end position="223"/>
    </location>
</feature>
<dbReference type="InterPro" id="IPR013083">
    <property type="entry name" value="Znf_RING/FYVE/PHD"/>
</dbReference>
<evidence type="ECO:0000256" key="1">
    <source>
        <dbReference type="ARBA" id="ARBA00000900"/>
    </source>
</evidence>
<organism evidence="8 11">
    <name type="scientific">Medicago truncatula</name>
    <name type="common">Barrel medic</name>
    <name type="synonym">Medicago tribuloides</name>
    <dbReference type="NCBI Taxonomy" id="3880"/>
    <lineage>
        <taxon>Eukaryota</taxon>
        <taxon>Viridiplantae</taxon>
        <taxon>Streptophyta</taxon>
        <taxon>Embryophyta</taxon>
        <taxon>Tracheophyta</taxon>
        <taxon>Spermatophyta</taxon>
        <taxon>Magnoliopsida</taxon>
        <taxon>eudicotyledons</taxon>
        <taxon>Gunneridae</taxon>
        <taxon>Pentapetalae</taxon>
        <taxon>rosids</taxon>
        <taxon>fabids</taxon>
        <taxon>Fabales</taxon>
        <taxon>Fabaceae</taxon>
        <taxon>Papilionoideae</taxon>
        <taxon>50 kb inversion clade</taxon>
        <taxon>NPAAA clade</taxon>
        <taxon>Hologalegina</taxon>
        <taxon>IRL clade</taxon>
        <taxon>Trifolieae</taxon>
        <taxon>Medicago</taxon>
    </lineage>
</organism>
<dbReference type="Proteomes" id="UP000265566">
    <property type="component" value="Chromosome 5"/>
</dbReference>
<dbReference type="Gene3D" id="3.30.40.10">
    <property type="entry name" value="Zinc/RING finger domain, C3HC4 (zinc finger)"/>
    <property type="match status" value="1"/>
</dbReference>
<evidence type="ECO:0000313" key="10">
    <source>
        <dbReference type="EnsemblPlants" id="AES93674"/>
    </source>
</evidence>
<dbReference type="GO" id="GO:0006511">
    <property type="term" value="P:ubiquitin-dependent protein catabolic process"/>
    <property type="evidence" value="ECO:0000318"/>
    <property type="project" value="GO_Central"/>
</dbReference>
<dbReference type="PANTHER" id="PTHR15710">
    <property type="entry name" value="E3 UBIQUITIN-PROTEIN LIGASE PRAJA"/>
    <property type="match status" value="1"/>
</dbReference>
<dbReference type="InterPro" id="IPR001841">
    <property type="entry name" value="Znf_RING"/>
</dbReference>
<dbReference type="AlphaFoldDB" id="G7K2E0"/>
<gene>
    <name evidence="8" type="ordered locus">MTR_5g006240</name>
    <name evidence="9" type="ORF">MtrunA17_Chr5g0394421</name>
</gene>
<evidence type="ECO:0000313" key="9">
    <source>
        <dbReference type="EMBL" id="RHN53304.1"/>
    </source>
</evidence>
<evidence type="ECO:0000256" key="5">
    <source>
        <dbReference type="ARBA" id="ARBA00022833"/>
    </source>
</evidence>
<keyword evidence="9" id="KW-0436">Ligase</keyword>
<accession>G7K2E0</accession>
<reference evidence="10" key="3">
    <citation type="submission" date="2015-04" db="UniProtKB">
        <authorList>
            <consortium name="EnsemblPlants"/>
        </authorList>
    </citation>
    <scope>IDENTIFICATION</scope>
    <source>
        <strain evidence="10">cv. Jemalong A17</strain>
    </source>
</reference>
<evidence type="ECO:0000256" key="2">
    <source>
        <dbReference type="ARBA" id="ARBA00012483"/>
    </source>
</evidence>
<keyword evidence="3" id="KW-0479">Metal-binding</keyword>
<keyword evidence="5" id="KW-0862">Zinc</keyword>
<dbReference type="EMBL" id="PSQE01000005">
    <property type="protein sequence ID" value="RHN53304.1"/>
    <property type="molecule type" value="Genomic_DNA"/>
</dbReference>
<dbReference type="EMBL" id="CM001221">
    <property type="protein sequence ID" value="AES93674.1"/>
    <property type="molecule type" value="Genomic_DNA"/>
</dbReference>
<keyword evidence="9" id="KW-0012">Acyltransferase</keyword>
<evidence type="ECO:0000256" key="6">
    <source>
        <dbReference type="PROSITE-ProRule" id="PRU00175"/>
    </source>
</evidence>
<dbReference type="EnsemblPlants" id="AES93674">
    <property type="protein sequence ID" value="AES93674"/>
    <property type="gene ID" value="MTR_5g006240"/>
</dbReference>
<dbReference type="PROSITE" id="PS50089">
    <property type="entry name" value="ZF_RING_2"/>
    <property type="match status" value="1"/>
</dbReference>
<reference evidence="8 11" key="2">
    <citation type="journal article" date="2014" name="BMC Genomics">
        <title>An improved genome release (version Mt4.0) for the model legume Medicago truncatula.</title>
        <authorList>
            <person name="Tang H."/>
            <person name="Krishnakumar V."/>
            <person name="Bidwell S."/>
            <person name="Rosen B."/>
            <person name="Chan A."/>
            <person name="Zhou S."/>
            <person name="Gentzbittel L."/>
            <person name="Childs K.L."/>
            <person name="Yandell M."/>
            <person name="Gundlach H."/>
            <person name="Mayer K.F."/>
            <person name="Schwartz D.C."/>
            <person name="Town C.D."/>
        </authorList>
    </citation>
    <scope>GENOME REANNOTATION</scope>
    <source>
        <strain evidence="10 11">cv. Jemalong A17</strain>
    </source>
</reference>
<dbReference type="Proteomes" id="UP000002051">
    <property type="component" value="Chromosome 5"/>
</dbReference>
<evidence type="ECO:0000313" key="11">
    <source>
        <dbReference type="Proteomes" id="UP000002051"/>
    </source>
</evidence>
<dbReference type="Gramene" id="rna28195">
    <property type="protein sequence ID" value="RHN53304.1"/>
    <property type="gene ID" value="gene28195"/>
</dbReference>
<reference evidence="8 11" key="1">
    <citation type="journal article" date="2011" name="Nature">
        <title>The Medicago genome provides insight into the evolution of rhizobial symbioses.</title>
        <authorList>
            <person name="Young N.D."/>
            <person name="Debelle F."/>
            <person name="Oldroyd G.E."/>
            <person name="Geurts R."/>
            <person name="Cannon S.B."/>
            <person name="Udvardi M.K."/>
            <person name="Benedito V.A."/>
            <person name="Mayer K.F."/>
            <person name="Gouzy J."/>
            <person name="Schoof H."/>
            <person name="Van de Peer Y."/>
            <person name="Proost S."/>
            <person name="Cook D.R."/>
            <person name="Meyers B.C."/>
            <person name="Spannagl M."/>
            <person name="Cheung F."/>
            <person name="De Mita S."/>
            <person name="Krishnakumar V."/>
            <person name="Gundlach H."/>
            <person name="Zhou S."/>
            <person name="Mudge J."/>
            <person name="Bharti A.K."/>
            <person name="Murray J.D."/>
            <person name="Naoumkina M.A."/>
            <person name="Rosen B."/>
            <person name="Silverstein K.A."/>
            <person name="Tang H."/>
            <person name="Rombauts S."/>
            <person name="Zhao P.X."/>
            <person name="Zhou P."/>
            <person name="Barbe V."/>
            <person name="Bardou P."/>
            <person name="Bechner M."/>
            <person name="Bellec A."/>
            <person name="Berger A."/>
            <person name="Berges H."/>
            <person name="Bidwell S."/>
            <person name="Bisseling T."/>
            <person name="Choisne N."/>
            <person name="Couloux A."/>
            <person name="Denny R."/>
            <person name="Deshpande S."/>
            <person name="Dai X."/>
            <person name="Doyle J.J."/>
            <person name="Dudez A.M."/>
            <person name="Farmer A.D."/>
            <person name="Fouteau S."/>
            <person name="Franken C."/>
            <person name="Gibelin C."/>
            <person name="Gish J."/>
            <person name="Goldstein S."/>
            <person name="Gonzalez A.J."/>
            <person name="Green P.J."/>
            <person name="Hallab A."/>
            <person name="Hartog M."/>
            <person name="Hua A."/>
            <person name="Humphray S.J."/>
            <person name="Jeong D.H."/>
            <person name="Jing Y."/>
            <person name="Jocker A."/>
            <person name="Kenton S.M."/>
            <person name="Kim D.J."/>
            <person name="Klee K."/>
            <person name="Lai H."/>
            <person name="Lang C."/>
            <person name="Lin S."/>
            <person name="Macmil S.L."/>
            <person name="Magdelenat G."/>
            <person name="Matthews L."/>
            <person name="McCorrison J."/>
            <person name="Monaghan E.L."/>
            <person name="Mun J.H."/>
            <person name="Najar F.Z."/>
            <person name="Nicholson C."/>
            <person name="Noirot C."/>
            <person name="O'Bleness M."/>
            <person name="Paule C.R."/>
            <person name="Poulain J."/>
            <person name="Prion F."/>
            <person name="Qin B."/>
            <person name="Qu C."/>
            <person name="Retzel E.F."/>
            <person name="Riddle C."/>
            <person name="Sallet E."/>
            <person name="Samain S."/>
            <person name="Samson N."/>
            <person name="Sanders I."/>
            <person name="Saurat O."/>
            <person name="Scarpelli C."/>
            <person name="Schiex T."/>
            <person name="Segurens B."/>
            <person name="Severin A.J."/>
            <person name="Sherrier D.J."/>
            <person name="Shi R."/>
            <person name="Sims S."/>
            <person name="Singer S.R."/>
            <person name="Sinharoy S."/>
            <person name="Sterck L."/>
            <person name="Viollet A."/>
            <person name="Wang B.B."/>
            <person name="Wang K."/>
            <person name="Wang M."/>
            <person name="Wang X."/>
            <person name="Warfsmann J."/>
            <person name="Weissenbach J."/>
            <person name="White D.D."/>
            <person name="White J.D."/>
            <person name="Wiley G.B."/>
            <person name="Wincker P."/>
            <person name="Xing Y."/>
            <person name="Yang L."/>
            <person name="Yao Z."/>
            <person name="Ying F."/>
            <person name="Zhai J."/>
            <person name="Zhou L."/>
            <person name="Zuber A."/>
            <person name="Denarie J."/>
            <person name="Dixon R.A."/>
            <person name="May G.D."/>
            <person name="Schwartz D.C."/>
            <person name="Rogers J."/>
            <person name="Quetier F."/>
            <person name="Town C.D."/>
            <person name="Roe B.A."/>
        </authorList>
    </citation>
    <scope>NUCLEOTIDE SEQUENCE [LARGE SCALE GENOMIC DNA]</scope>
    <source>
        <strain evidence="8">A17</strain>
        <strain evidence="10 11">cv. Jemalong A17</strain>
    </source>
</reference>
<keyword evidence="9" id="KW-0808">Transferase</keyword>
<keyword evidence="4 6" id="KW-0863">Zinc-finger</keyword>
<dbReference type="Pfam" id="PF13639">
    <property type="entry name" value="zf-RING_2"/>
    <property type="match status" value="1"/>
</dbReference>
<dbReference type="EC" id="2.3.2.27" evidence="2"/>
<dbReference type="GO" id="GO:0008270">
    <property type="term" value="F:zinc ion binding"/>
    <property type="evidence" value="ECO:0007669"/>
    <property type="project" value="UniProtKB-KW"/>
</dbReference>
<dbReference type="PaxDb" id="3880-AES93674"/>
<dbReference type="HOGENOM" id="CLU_1221288_0_0_1"/>
<dbReference type="GO" id="GO:0016874">
    <property type="term" value="F:ligase activity"/>
    <property type="evidence" value="ECO:0007669"/>
    <property type="project" value="UniProtKB-KW"/>
</dbReference>
<dbReference type="SMART" id="SM00184">
    <property type="entry name" value="RING"/>
    <property type="match status" value="1"/>
</dbReference>
<keyword evidence="11" id="KW-1185">Reference proteome</keyword>
<evidence type="ECO:0000256" key="3">
    <source>
        <dbReference type="ARBA" id="ARBA00022723"/>
    </source>
</evidence>
<reference evidence="9" key="4">
    <citation type="journal article" date="2018" name="Nat. Plants">
        <title>Whole-genome landscape of Medicago truncatula symbiotic genes.</title>
        <authorList>
            <person name="Pecrix Y."/>
            <person name="Gamas P."/>
            <person name="Carrere S."/>
        </authorList>
    </citation>
    <scope>NUCLEOTIDE SEQUENCE</scope>
    <source>
        <tissue evidence="9">Leaves</tissue>
    </source>
</reference>
<proteinExistence type="predicted"/>
<evidence type="ECO:0000313" key="8">
    <source>
        <dbReference type="EMBL" id="AES93674.1"/>
    </source>
</evidence>
<name>G7K2E0_MEDTR</name>
<dbReference type="PANTHER" id="PTHR15710:SF196">
    <property type="entry name" value="F6A14.12 PROTEIN-RELATED"/>
    <property type="match status" value="1"/>
</dbReference>
<sequence length="227" mass="25955">MDRSYISLHVSHVHEPILLDSKDIPSLGGWFLINFDFTHIILPSDHDATTSMSNSAITMNKILAIPIEILCNCTEGDHNNVLFLYDTFDFVATNILDVILPDMEQCARQMVLKYGEGHDILEMNMSLHVDTLETVEEEEEEDDRNFDDNGQQAQQIAGLLEKLENNYHSSHKIGQCSICLEEFCTELELAYTKCSHVFHQKCIRPWIQKCINRSSSYSCPLCRGQII</sequence>
<dbReference type="eggNOG" id="KOG0800">
    <property type="taxonomic scope" value="Eukaryota"/>
</dbReference>
<evidence type="ECO:0000256" key="4">
    <source>
        <dbReference type="ARBA" id="ARBA00022771"/>
    </source>
</evidence>
<evidence type="ECO:0000259" key="7">
    <source>
        <dbReference type="PROSITE" id="PS50089"/>
    </source>
</evidence>